<evidence type="ECO:0000313" key="1">
    <source>
        <dbReference type="EMBL" id="AFU68347.1"/>
    </source>
</evidence>
<reference evidence="1" key="2">
    <citation type="submission" date="2012-09" db="EMBL/GenBank/DDBJ databases">
        <title>The complete sequence of Psychroflexus torquis an extreme psychrophile from sea-ice that is stimulated by light.</title>
        <authorList>
            <person name="Feng S."/>
            <person name="Powell S.M."/>
            <person name="Bowman J.P."/>
        </authorList>
    </citation>
    <scope>NUCLEOTIDE SEQUENCE [LARGE SCALE GENOMIC DNA]</scope>
    <source>
        <strain evidence="1">ATCC 700755</strain>
    </source>
</reference>
<dbReference type="KEGG" id="ptq:P700755_001438"/>
<proteinExistence type="predicted"/>
<dbReference type="STRING" id="313595.P700755_001438"/>
<keyword evidence="2" id="KW-1185">Reference proteome</keyword>
<dbReference type="Proteomes" id="UP000008514">
    <property type="component" value="Chromosome"/>
</dbReference>
<protein>
    <submittedName>
        <fullName evidence="1">Uncharacterized protein</fullName>
    </submittedName>
</protein>
<gene>
    <name evidence="1" type="ordered locus">P700755_001438</name>
</gene>
<sequence>MKMVAINKHNSKLKNWSIEMPNAPYTIPLYAMQKNQRCEFEQRYFN</sequence>
<evidence type="ECO:0000313" key="2">
    <source>
        <dbReference type="Proteomes" id="UP000008514"/>
    </source>
</evidence>
<dbReference type="HOGENOM" id="CLU_3188117_0_0_10"/>
<dbReference type="EMBL" id="CP003879">
    <property type="protein sequence ID" value="AFU68347.1"/>
    <property type="molecule type" value="Genomic_DNA"/>
</dbReference>
<reference evidence="1" key="1">
    <citation type="submission" date="2006-03" db="EMBL/GenBank/DDBJ databases">
        <authorList>
            <person name="Bowman J."/>
            <person name="Ferriera S."/>
            <person name="Johnson J."/>
            <person name="Kravitz S."/>
            <person name="Halpern A."/>
            <person name="Remington K."/>
            <person name="Beeson K."/>
            <person name="Tran B."/>
            <person name="Rogers Y.-H."/>
            <person name="Friedman R."/>
            <person name="Venter J.C."/>
        </authorList>
    </citation>
    <scope>NUCLEOTIDE SEQUENCE [LARGE SCALE GENOMIC DNA]</scope>
    <source>
        <strain evidence="1">ATCC 700755</strain>
    </source>
</reference>
<accession>K4ICM3</accession>
<name>K4ICM3_PSYTT</name>
<organism evidence="1 2">
    <name type="scientific">Psychroflexus torquis (strain ATCC 700755 / CIP 106069 / ACAM 623)</name>
    <dbReference type="NCBI Taxonomy" id="313595"/>
    <lineage>
        <taxon>Bacteria</taxon>
        <taxon>Pseudomonadati</taxon>
        <taxon>Bacteroidota</taxon>
        <taxon>Flavobacteriia</taxon>
        <taxon>Flavobacteriales</taxon>
        <taxon>Flavobacteriaceae</taxon>
        <taxon>Psychroflexus</taxon>
    </lineage>
</organism>
<dbReference type="AlphaFoldDB" id="K4ICM3"/>